<dbReference type="RefSeq" id="WP_184206660.1">
    <property type="nucleotide sequence ID" value="NZ_JACHIF010000002.1"/>
</dbReference>
<evidence type="ECO:0000256" key="1">
    <source>
        <dbReference type="SAM" id="Phobius"/>
    </source>
</evidence>
<gene>
    <name evidence="2" type="ORF">HNQ64_001345</name>
</gene>
<name>A0A7W7YJ05_9BACT</name>
<keyword evidence="1" id="KW-0812">Transmembrane</keyword>
<dbReference type="Proteomes" id="UP000534294">
    <property type="component" value="Unassembled WGS sequence"/>
</dbReference>
<dbReference type="EMBL" id="JACHIF010000002">
    <property type="protein sequence ID" value="MBB5037103.1"/>
    <property type="molecule type" value="Genomic_DNA"/>
</dbReference>
<accession>A0A7W7YJ05</accession>
<proteinExistence type="predicted"/>
<keyword evidence="1" id="KW-0472">Membrane</keyword>
<reference evidence="2 3" key="1">
    <citation type="submission" date="2020-08" db="EMBL/GenBank/DDBJ databases">
        <title>Genomic Encyclopedia of Type Strains, Phase IV (KMG-IV): sequencing the most valuable type-strain genomes for metagenomic binning, comparative biology and taxonomic classification.</title>
        <authorList>
            <person name="Goeker M."/>
        </authorList>
    </citation>
    <scope>NUCLEOTIDE SEQUENCE [LARGE SCALE GENOMIC DNA]</scope>
    <source>
        <strain evidence="2 3">DSM 12251</strain>
    </source>
</reference>
<evidence type="ECO:0000313" key="3">
    <source>
        <dbReference type="Proteomes" id="UP000534294"/>
    </source>
</evidence>
<comment type="caution">
    <text evidence="2">The sequence shown here is derived from an EMBL/GenBank/DDBJ whole genome shotgun (WGS) entry which is preliminary data.</text>
</comment>
<evidence type="ECO:0008006" key="4">
    <source>
        <dbReference type="Google" id="ProtNLM"/>
    </source>
</evidence>
<evidence type="ECO:0000313" key="2">
    <source>
        <dbReference type="EMBL" id="MBB5037103.1"/>
    </source>
</evidence>
<feature type="transmembrane region" description="Helical" evidence="1">
    <location>
        <begin position="20"/>
        <end position="39"/>
    </location>
</feature>
<sequence>MSPALPPILLALSEADQPTLVFWIITALVATGPAAYYWLKIWDRFHPDPADQSKLATKEELETERVKVRQELAEVEKRIAVAHKMEIQGLENRLGTIQTGMHGIESSMREIFGELRALHRSLGKAEGILASQD</sequence>
<keyword evidence="3" id="KW-1185">Reference proteome</keyword>
<dbReference type="AlphaFoldDB" id="A0A7W7YJ05"/>
<keyword evidence="1" id="KW-1133">Transmembrane helix</keyword>
<organism evidence="2 3">
    <name type="scientific">Prosthecobacter dejongeii</name>
    <dbReference type="NCBI Taxonomy" id="48465"/>
    <lineage>
        <taxon>Bacteria</taxon>
        <taxon>Pseudomonadati</taxon>
        <taxon>Verrucomicrobiota</taxon>
        <taxon>Verrucomicrobiia</taxon>
        <taxon>Verrucomicrobiales</taxon>
        <taxon>Verrucomicrobiaceae</taxon>
        <taxon>Prosthecobacter</taxon>
    </lineage>
</organism>
<protein>
    <recommendedName>
        <fullName evidence="4">DUF2730 family protein</fullName>
    </recommendedName>
</protein>